<protein>
    <recommendedName>
        <fullName evidence="3">YbaB/EbfC family DNA-binding protein</fullName>
    </recommendedName>
</protein>
<comment type="caution">
    <text evidence="1">The sequence shown here is derived from an EMBL/GenBank/DDBJ whole genome shotgun (WGS) entry which is preliminary data.</text>
</comment>
<dbReference type="AlphaFoldDB" id="A0A3A9Z8A4"/>
<gene>
    <name evidence="1" type="ORF">D7223_18815</name>
</gene>
<accession>A0A3A9Z8A4</accession>
<evidence type="ECO:0000313" key="1">
    <source>
        <dbReference type="EMBL" id="RKN44319.1"/>
    </source>
</evidence>
<evidence type="ECO:0008006" key="3">
    <source>
        <dbReference type="Google" id="ProtNLM"/>
    </source>
</evidence>
<dbReference type="Proteomes" id="UP000281726">
    <property type="component" value="Unassembled WGS sequence"/>
</dbReference>
<organism evidence="1 2">
    <name type="scientific">Micromonospora endolithica</name>
    <dbReference type="NCBI Taxonomy" id="230091"/>
    <lineage>
        <taxon>Bacteria</taxon>
        <taxon>Bacillati</taxon>
        <taxon>Actinomycetota</taxon>
        <taxon>Actinomycetes</taxon>
        <taxon>Micromonosporales</taxon>
        <taxon>Micromonosporaceae</taxon>
        <taxon>Micromonospora</taxon>
    </lineage>
</organism>
<evidence type="ECO:0000313" key="2">
    <source>
        <dbReference type="Proteomes" id="UP000281726"/>
    </source>
</evidence>
<dbReference type="EMBL" id="RBAK01000007">
    <property type="protein sequence ID" value="RKN44319.1"/>
    <property type="molecule type" value="Genomic_DNA"/>
</dbReference>
<sequence length="247" mass="26585">MGNPLDEIAELEELRRQAENLSRRLAAGDRMAARASARDSAEVVRVALGADGRIDSVEILPHWRRQTPADQLGAAIVEAADEAARRRSEAWVYGVSQAASIDSELPEPPAPLPSAADPVGDSSVNYARSLLYVLKDSFARLDELEGEAERAALSSSTAADADDRVRVTLTGERLAAVSFDESWFRSAHAGQLGAAVTQAVQQGYADRVKAAPLRNSWPYNELDRMTGDPAQLLANLGLAPRQSPRSN</sequence>
<keyword evidence="2" id="KW-1185">Reference proteome</keyword>
<name>A0A3A9Z8A4_9ACTN</name>
<dbReference type="OrthoDB" id="9917123at2"/>
<dbReference type="RefSeq" id="WP_120729727.1">
    <property type="nucleotide sequence ID" value="NZ_RBAK01000007.1"/>
</dbReference>
<proteinExistence type="predicted"/>
<dbReference type="InterPro" id="IPR036894">
    <property type="entry name" value="YbaB-like_sf"/>
</dbReference>
<reference evidence="1 2" key="1">
    <citation type="journal article" date="2004" name="Syst. Appl. Microbiol.">
        <title>Cryptoendolithic actinomycetes from antarctic sandstone rock samples: Micromonospora endolithica sp. nov. and two isolates related to Micromonospora coerulea Jensen 1932.</title>
        <authorList>
            <person name="Hirsch P."/>
            <person name="Mevs U."/>
            <person name="Kroppenstedt R.M."/>
            <person name="Schumann P."/>
            <person name="Stackebrandt E."/>
        </authorList>
    </citation>
    <scope>NUCLEOTIDE SEQUENCE [LARGE SCALE GENOMIC DNA]</scope>
    <source>
        <strain evidence="1 2">JCM 12677</strain>
    </source>
</reference>
<dbReference type="Gene3D" id="3.30.1310.10">
    <property type="entry name" value="Nucleoid-associated protein YbaB-like domain"/>
    <property type="match status" value="1"/>
</dbReference>